<keyword evidence="3" id="KW-1185">Reference proteome</keyword>
<dbReference type="AlphaFoldDB" id="A0A835EDM2"/>
<gene>
    <name evidence="2" type="ORF">HU200_047788</name>
</gene>
<protein>
    <submittedName>
        <fullName evidence="2">Uncharacterized protein</fullName>
    </submittedName>
</protein>
<feature type="chain" id="PRO_5032270500" evidence="1">
    <location>
        <begin position="30"/>
        <end position="101"/>
    </location>
</feature>
<dbReference type="EMBL" id="JACEFO010002183">
    <property type="protein sequence ID" value="KAF8675418.1"/>
    <property type="molecule type" value="Genomic_DNA"/>
</dbReference>
<proteinExistence type="predicted"/>
<feature type="signal peptide" evidence="1">
    <location>
        <begin position="1"/>
        <end position="29"/>
    </location>
</feature>
<dbReference type="OrthoDB" id="10468081at2759"/>
<keyword evidence="1" id="KW-0732">Signal</keyword>
<evidence type="ECO:0000256" key="1">
    <source>
        <dbReference type="SAM" id="SignalP"/>
    </source>
</evidence>
<sequence length="101" mass="10519">MASAVPRMVVLVAATFVLLLCLGPQRTAAARAALSAPGGVPEFEVHAGPLLREVTGPLGPWPPCSPACEACKSVCASECRSTTGYCFEQCLFNDRCYSKGG</sequence>
<comment type="caution">
    <text evidence="2">The sequence shown here is derived from an EMBL/GenBank/DDBJ whole genome shotgun (WGS) entry which is preliminary data.</text>
</comment>
<dbReference type="Proteomes" id="UP000636709">
    <property type="component" value="Unassembled WGS sequence"/>
</dbReference>
<evidence type="ECO:0000313" key="2">
    <source>
        <dbReference type="EMBL" id="KAF8675418.1"/>
    </source>
</evidence>
<accession>A0A835EDM2</accession>
<organism evidence="2 3">
    <name type="scientific">Digitaria exilis</name>
    <dbReference type="NCBI Taxonomy" id="1010633"/>
    <lineage>
        <taxon>Eukaryota</taxon>
        <taxon>Viridiplantae</taxon>
        <taxon>Streptophyta</taxon>
        <taxon>Embryophyta</taxon>
        <taxon>Tracheophyta</taxon>
        <taxon>Spermatophyta</taxon>
        <taxon>Magnoliopsida</taxon>
        <taxon>Liliopsida</taxon>
        <taxon>Poales</taxon>
        <taxon>Poaceae</taxon>
        <taxon>PACMAD clade</taxon>
        <taxon>Panicoideae</taxon>
        <taxon>Panicodae</taxon>
        <taxon>Paniceae</taxon>
        <taxon>Anthephorinae</taxon>
        <taxon>Digitaria</taxon>
    </lineage>
</organism>
<evidence type="ECO:0000313" key="3">
    <source>
        <dbReference type="Proteomes" id="UP000636709"/>
    </source>
</evidence>
<reference evidence="2" key="1">
    <citation type="submission" date="2020-07" db="EMBL/GenBank/DDBJ databases">
        <title>Genome sequence and genetic diversity analysis of an under-domesticated orphan crop, white fonio (Digitaria exilis).</title>
        <authorList>
            <person name="Bennetzen J.L."/>
            <person name="Chen S."/>
            <person name="Ma X."/>
            <person name="Wang X."/>
            <person name="Yssel A.E.J."/>
            <person name="Chaluvadi S.R."/>
            <person name="Johnson M."/>
            <person name="Gangashetty P."/>
            <person name="Hamidou F."/>
            <person name="Sanogo M.D."/>
            <person name="Zwaenepoel A."/>
            <person name="Wallace J."/>
            <person name="Van De Peer Y."/>
            <person name="Van Deynze A."/>
        </authorList>
    </citation>
    <scope>NUCLEOTIDE SEQUENCE</scope>
    <source>
        <tissue evidence="2">Leaves</tissue>
    </source>
</reference>
<name>A0A835EDM2_9POAL</name>